<dbReference type="RefSeq" id="WP_310227735.1">
    <property type="nucleotide sequence ID" value="NZ_JAVDWV010000034.1"/>
</dbReference>
<accession>A0ABU1X7X0</accession>
<organism evidence="5 6">
    <name type="scientific">Sphingobium xenophagum</name>
    <dbReference type="NCBI Taxonomy" id="121428"/>
    <lineage>
        <taxon>Bacteria</taxon>
        <taxon>Pseudomonadati</taxon>
        <taxon>Pseudomonadota</taxon>
        <taxon>Alphaproteobacteria</taxon>
        <taxon>Sphingomonadales</taxon>
        <taxon>Sphingomonadaceae</taxon>
        <taxon>Sphingobium</taxon>
    </lineage>
</organism>
<sequence>MQHRGIMEPRRGGNGMGGLWAVVPDPDAIVSALHAEIDDCDSMVAAKEAVVWLAPTLTLQIDASTELVRRLLGHMSAASRDTRLLHTRSTQAEWVASCIVSDAEGHSAPGAYLGSLAAIAERYGISLEVAVEAVRILEDHQQVVLKRGRQGGVFLAGPRQSKALHMTNAFLAGHHASPKRCRLLLDAVNYAMIELACQRRDDQGVLRVQQSFKSMEQARNPTALGTAWYSFIRDIADLAGNPILHFTARALAGSILLRRVSSAELPDAAARELFDASRLIMDNIVSHSDSGNKEAHLRCQFALENYW</sequence>
<evidence type="ECO:0000256" key="1">
    <source>
        <dbReference type="ARBA" id="ARBA00023015"/>
    </source>
</evidence>
<dbReference type="Proteomes" id="UP001267638">
    <property type="component" value="Unassembled WGS sequence"/>
</dbReference>
<proteinExistence type="predicted"/>
<dbReference type="InterPro" id="IPR011711">
    <property type="entry name" value="GntR_C"/>
</dbReference>
<dbReference type="Pfam" id="PF07729">
    <property type="entry name" value="FCD"/>
    <property type="match status" value="1"/>
</dbReference>
<comment type="caution">
    <text evidence="5">The sequence shown here is derived from an EMBL/GenBank/DDBJ whole genome shotgun (WGS) entry which is preliminary data.</text>
</comment>
<evidence type="ECO:0000313" key="6">
    <source>
        <dbReference type="Proteomes" id="UP001267638"/>
    </source>
</evidence>
<dbReference type="GO" id="GO:0003677">
    <property type="term" value="F:DNA binding"/>
    <property type="evidence" value="ECO:0007669"/>
    <property type="project" value="UniProtKB-KW"/>
</dbReference>
<protein>
    <submittedName>
        <fullName evidence="5">DNA-binding FadR family transcriptional regulator</fullName>
    </submittedName>
</protein>
<evidence type="ECO:0000256" key="3">
    <source>
        <dbReference type="ARBA" id="ARBA00023163"/>
    </source>
</evidence>
<keyword evidence="3" id="KW-0804">Transcription</keyword>
<dbReference type="SUPFAM" id="SSF46785">
    <property type="entry name" value="Winged helix' DNA-binding domain"/>
    <property type="match status" value="1"/>
</dbReference>
<evidence type="ECO:0000313" key="5">
    <source>
        <dbReference type="EMBL" id="MDR7157222.1"/>
    </source>
</evidence>
<dbReference type="InterPro" id="IPR008920">
    <property type="entry name" value="TF_FadR/GntR_C"/>
</dbReference>
<dbReference type="InterPro" id="IPR036388">
    <property type="entry name" value="WH-like_DNA-bd_sf"/>
</dbReference>
<keyword evidence="1" id="KW-0805">Transcription regulation</keyword>
<reference evidence="5 6" key="1">
    <citation type="submission" date="2023-07" db="EMBL/GenBank/DDBJ databases">
        <title>Sorghum-associated microbial communities from plants grown in Nebraska, USA.</title>
        <authorList>
            <person name="Schachtman D."/>
        </authorList>
    </citation>
    <scope>NUCLEOTIDE SEQUENCE [LARGE SCALE GENOMIC DNA]</scope>
    <source>
        <strain evidence="5 6">4256</strain>
    </source>
</reference>
<gene>
    <name evidence="5" type="ORF">J2W40_004070</name>
</gene>
<feature type="domain" description="GntR C-terminal" evidence="4">
    <location>
        <begin position="189"/>
        <end position="288"/>
    </location>
</feature>
<keyword evidence="6" id="KW-1185">Reference proteome</keyword>
<dbReference type="EMBL" id="JAVDWV010000034">
    <property type="protein sequence ID" value="MDR7157222.1"/>
    <property type="molecule type" value="Genomic_DNA"/>
</dbReference>
<evidence type="ECO:0000256" key="2">
    <source>
        <dbReference type="ARBA" id="ARBA00023125"/>
    </source>
</evidence>
<dbReference type="Gene3D" id="1.20.120.530">
    <property type="entry name" value="GntR ligand-binding domain-like"/>
    <property type="match status" value="1"/>
</dbReference>
<dbReference type="InterPro" id="IPR036390">
    <property type="entry name" value="WH_DNA-bd_sf"/>
</dbReference>
<keyword evidence="2 5" id="KW-0238">DNA-binding</keyword>
<dbReference type="Gene3D" id="1.10.10.10">
    <property type="entry name" value="Winged helix-like DNA-binding domain superfamily/Winged helix DNA-binding domain"/>
    <property type="match status" value="1"/>
</dbReference>
<evidence type="ECO:0000259" key="4">
    <source>
        <dbReference type="Pfam" id="PF07729"/>
    </source>
</evidence>
<name>A0ABU1X7X0_SPHXE</name>